<dbReference type="Gene3D" id="1.20.80.10">
    <property type="match status" value="1"/>
</dbReference>
<dbReference type="InterPro" id="IPR051594">
    <property type="entry name" value="KRIT1/FRMD8"/>
</dbReference>
<dbReference type="RefSeq" id="XP_028134875.1">
    <property type="nucleotide sequence ID" value="XM_028279074.1"/>
</dbReference>
<dbReference type="SMART" id="SM00295">
    <property type="entry name" value="B41"/>
    <property type="match status" value="1"/>
</dbReference>
<organism evidence="4">
    <name type="scientific">Diabrotica virgifera virgifera</name>
    <name type="common">western corn rootworm</name>
    <dbReference type="NCBI Taxonomy" id="50390"/>
    <lineage>
        <taxon>Eukaryota</taxon>
        <taxon>Metazoa</taxon>
        <taxon>Ecdysozoa</taxon>
        <taxon>Arthropoda</taxon>
        <taxon>Hexapoda</taxon>
        <taxon>Insecta</taxon>
        <taxon>Pterygota</taxon>
        <taxon>Neoptera</taxon>
        <taxon>Endopterygota</taxon>
        <taxon>Coleoptera</taxon>
        <taxon>Polyphaga</taxon>
        <taxon>Cucujiformia</taxon>
        <taxon>Chrysomeloidea</taxon>
        <taxon>Chrysomelidae</taxon>
        <taxon>Galerucinae</taxon>
        <taxon>Diabroticina</taxon>
        <taxon>Diabroticites</taxon>
        <taxon>Diabrotica</taxon>
    </lineage>
</organism>
<dbReference type="PANTHER" id="PTHR13283:SF10">
    <property type="entry name" value="FERM DOMAIN-CONTAINING PROTEIN 8"/>
    <property type="match status" value="1"/>
</dbReference>
<dbReference type="AlphaFoldDB" id="A0A6P7FPK1"/>
<feature type="compositionally biased region" description="Basic and acidic residues" evidence="2">
    <location>
        <begin position="65"/>
        <end position="75"/>
    </location>
</feature>
<sequence>MWQTQTHDDYVQTDDILNYTNLYSVSQRVTPTNSSYSNLATVNAGVTEQPKSSTKQQDWDNTSDNSKEQSEKKQVSDVTTSTNSKPQMKHLGESSQGHYSPVCVYLHNRVAIMLEIENVESVTAEQICERIINSEELGLGKQLYTQIFSLWMISPLLELQLKPTHKPYSIRKCWRSLLEQYSHTSYNRQQRDEPRLVFQRNIFFSPQLEEKIKDQKLIELLYDEARHNILQGRYPCEEIHYIMLGGIQARIELGPYNPQQHSIRFFREEQVKYLPLHIRKSSTWTWLPISSKNSAEVKLLEQFKRIPNATTNRKLMKKYLEFCWSLPFYGSAFFEGQIEQPVTGLTSLLTHQDQPVLVGINFKGLYIIDDIQCVLLLGLKFEEFSWEYARPSKEENPNCLPCLFIQFNVVENGTTVSKILQIFSRQASLMDTLITAFIEQVKSKANDEIDKPLDQSHNEIESHSSIMMGTMYPSTLPCLNNKLNRLTLATFDEEGHCIGQMGSWSFSY</sequence>
<dbReference type="PANTHER" id="PTHR13283">
    <property type="entry name" value="KREV INTERACTION TRAPPED 1-RELATED"/>
    <property type="match status" value="1"/>
</dbReference>
<dbReference type="InterPro" id="IPR000299">
    <property type="entry name" value="FERM_domain"/>
</dbReference>
<gene>
    <name evidence="4 5 6" type="primary">LOC114329827</name>
</gene>
<dbReference type="InterPro" id="IPR019748">
    <property type="entry name" value="FERM_central"/>
</dbReference>
<dbReference type="InterPro" id="IPR014352">
    <property type="entry name" value="FERM/acyl-CoA-bd_prot_sf"/>
</dbReference>
<dbReference type="Gene3D" id="3.10.20.90">
    <property type="entry name" value="Phosphatidylinositol 3-kinase Catalytic Subunit, Chain A, domain 1"/>
    <property type="match status" value="1"/>
</dbReference>
<dbReference type="Gene3D" id="2.30.29.30">
    <property type="entry name" value="Pleckstrin-homology domain (PH domain)/Phosphotyrosine-binding domain (PTB)"/>
    <property type="match status" value="1"/>
</dbReference>
<feature type="compositionally biased region" description="Polar residues" evidence="2">
    <location>
        <begin position="76"/>
        <end position="86"/>
    </location>
</feature>
<reference evidence="4 5" key="1">
    <citation type="submission" date="2025-04" db="UniProtKB">
        <authorList>
            <consortium name="RefSeq"/>
        </authorList>
    </citation>
    <scope>IDENTIFICATION</scope>
    <source>
        <tissue evidence="4 5">Whole insect</tissue>
    </source>
</reference>
<proteinExistence type="predicted"/>
<evidence type="ECO:0000313" key="4">
    <source>
        <dbReference type="RefSeq" id="XP_028134875.1"/>
    </source>
</evidence>
<dbReference type="PROSITE" id="PS50057">
    <property type="entry name" value="FERM_3"/>
    <property type="match status" value="1"/>
</dbReference>
<dbReference type="KEGG" id="dvv:114329827"/>
<dbReference type="FunFam" id="1.20.80.10:FF:000029">
    <property type="entry name" value="Uncharacterized protein, isoform A"/>
    <property type="match status" value="1"/>
</dbReference>
<evidence type="ECO:0000259" key="3">
    <source>
        <dbReference type="PROSITE" id="PS50057"/>
    </source>
</evidence>
<dbReference type="Pfam" id="PF00373">
    <property type="entry name" value="FERM_M"/>
    <property type="match status" value="1"/>
</dbReference>
<name>A0A6P7FPK1_DIAVI</name>
<dbReference type="GO" id="GO:0009887">
    <property type="term" value="P:animal organ morphogenesis"/>
    <property type="evidence" value="ECO:0007669"/>
    <property type="project" value="UniProtKB-ARBA"/>
</dbReference>
<dbReference type="InterPro" id="IPR019749">
    <property type="entry name" value="Band_41_domain"/>
</dbReference>
<feature type="compositionally biased region" description="Polar residues" evidence="2">
    <location>
        <begin position="42"/>
        <end position="64"/>
    </location>
</feature>
<dbReference type="RefSeq" id="XP_028134878.1">
    <property type="nucleotide sequence ID" value="XM_028279077.1"/>
</dbReference>
<dbReference type="Pfam" id="PF24522">
    <property type="entry name" value="KRIT1_FRMD8_FERM_C"/>
    <property type="match status" value="1"/>
</dbReference>
<evidence type="ECO:0000313" key="6">
    <source>
        <dbReference type="RefSeq" id="XP_028134878.1"/>
    </source>
</evidence>
<dbReference type="OrthoDB" id="2142533at2759"/>
<protein>
    <recommendedName>
        <fullName evidence="1">FERM domain-containing protein 8</fullName>
    </recommendedName>
</protein>
<feature type="region of interest" description="Disordered" evidence="2">
    <location>
        <begin position="42"/>
        <end position="96"/>
    </location>
</feature>
<accession>A0A6P7FPK1</accession>
<dbReference type="InterPro" id="IPR057096">
    <property type="entry name" value="KRIT1_FRMD8_FERM_C"/>
</dbReference>
<dbReference type="GO" id="GO:0090090">
    <property type="term" value="P:negative regulation of canonical Wnt signaling pathway"/>
    <property type="evidence" value="ECO:0007669"/>
    <property type="project" value="TreeGrafter"/>
</dbReference>
<dbReference type="GO" id="GO:0030182">
    <property type="term" value="P:neuron differentiation"/>
    <property type="evidence" value="ECO:0007669"/>
    <property type="project" value="UniProtKB-ARBA"/>
</dbReference>
<dbReference type="CDD" id="cd14473">
    <property type="entry name" value="FERM_B-lobe"/>
    <property type="match status" value="1"/>
</dbReference>
<feature type="domain" description="FERM" evidence="3">
    <location>
        <begin position="100"/>
        <end position="445"/>
    </location>
</feature>
<evidence type="ECO:0000256" key="2">
    <source>
        <dbReference type="SAM" id="MobiDB-lite"/>
    </source>
</evidence>
<dbReference type="InterPro" id="IPR011993">
    <property type="entry name" value="PH-like_dom_sf"/>
</dbReference>
<evidence type="ECO:0000256" key="1">
    <source>
        <dbReference type="ARBA" id="ARBA00039547"/>
    </source>
</evidence>
<dbReference type="GO" id="GO:0005886">
    <property type="term" value="C:plasma membrane"/>
    <property type="evidence" value="ECO:0007669"/>
    <property type="project" value="TreeGrafter"/>
</dbReference>
<dbReference type="InterPro" id="IPR035963">
    <property type="entry name" value="FERM_2"/>
</dbReference>
<dbReference type="RefSeq" id="XP_028134877.1">
    <property type="nucleotide sequence ID" value="XM_028279076.1"/>
</dbReference>
<evidence type="ECO:0000313" key="5">
    <source>
        <dbReference type="RefSeq" id="XP_028134877.1"/>
    </source>
</evidence>
<dbReference type="SUPFAM" id="SSF47031">
    <property type="entry name" value="Second domain of FERM"/>
    <property type="match status" value="1"/>
</dbReference>